<protein>
    <recommendedName>
        <fullName evidence="4">PRC-barrel domain-containing protein</fullName>
    </recommendedName>
</protein>
<feature type="signal peptide" evidence="1">
    <location>
        <begin position="1"/>
        <end position="23"/>
    </location>
</feature>
<dbReference type="AlphaFoldDB" id="A0A1I5WD39"/>
<dbReference type="Proteomes" id="UP000243106">
    <property type="component" value="Unassembled WGS sequence"/>
</dbReference>
<dbReference type="EMBL" id="FOXV01000002">
    <property type="protein sequence ID" value="SFQ17663.1"/>
    <property type="molecule type" value="Genomic_DNA"/>
</dbReference>
<evidence type="ECO:0000256" key="1">
    <source>
        <dbReference type="SAM" id="SignalP"/>
    </source>
</evidence>
<dbReference type="RefSeq" id="WP_093009534.1">
    <property type="nucleotide sequence ID" value="NZ_FOXV01000002.1"/>
</dbReference>
<evidence type="ECO:0008006" key="4">
    <source>
        <dbReference type="Google" id="ProtNLM"/>
    </source>
</evidence>
<reference evidence="3" key="1">
    <citation type="submission" date="2016-10" db="EMBL/GenBank/DDBJ databases">
        <authorList>
            <person name="Varghese N."/>
            <person name="Submissions S."/>
        </authorList>
    </citation>
    <scope>NUCLEOTIDE SEQUENCE [LARGE SCALE GENOMIC DNA]</scope>
    <source>
        <strain evidence="3">JCM 10271</strain>
    </source>
</reference>
<feature type="chain" id="PRO_5017458850" description="PRC-barrel domain-containing protein" evidence="1">
    <location>
        <begin position="24"/>
        <end position="172"/>
    </location>
</feature>
<dbReference type="STRING" id="93684.SAMN05421853_102271"/>
<keyword evidence="3" id="KW-1185">Reference proteome</keyword>
<gene>
    <name evidence="2" type="ORF">SAMN05421853_102271</name>
</gene>
<evidence type="ECO:0000313" key="3">
    <source>
        <dbReference type="Proteomes" id="UP000243106"/>
    </source>
</evidence>
<proteinExistence type="predicted"/>
<sequence length="172" mass="17630">MTHSKLTATTAAIAMMMAGAVSAQTTEDDDNVAAQAGDVAEEVGETIYAVGETATDTAQAGVDAVGDVAQEPYGGAANISAQLDAAITGDAVVRSSDGEILGTVYRTINDGARVLIDLDGEMEGADERAIENAAVRVSSLSATENGLVLDMTRAEFSTALQTAQQQSLQEQM</sequence>
<keyword evidence="1" id="KW-0732">Signal</keyword>
<evidence type="ECO:0000313" key="2">
    <source>
        <dbReference type="EMBL" id="SFQ17663.1"/>
    </source>
</evidence>
<organism evidence="2 3">
    <name type="scientific">Roseivivax halotolerans</name>
    <dbReference type="NCBI Taxonomy" id="93684"/>
    <lineage>
        <taxon>Bacteria</taxon>
        <taxon>Pseudomonadati</taxon>
        <taxon>Pseudomonadota</taxon>
        <taxon>Alphaproteobacteria</taxon>
        <taxon>Rhodobacterales</taxon>
        <taxon>Roseobacteraceae</taxon>
        <taxon>Roseivivax</taxon>
    </lineage>
</organism>
<accession>A0A1I5WD39</accession>
<name>A0A1I5WD39_9RHOB</name>